<dbReference type="PANTHER" id="PTHR33121:SF79">
    <property type="entry name" value="CYCLIC DI-GMP PHOSPHODIESTERASE PDED-RELATED"/>
    <property type="match status" value="1"/>
</dbReference>
<evidence type="ECO:0000313" key="4">
    <source>
        <dbReference type="Proteomes" id="UP000501387"/>
    </source>
</evidence>
<dbReference type="AlphaFoldDB" id="A0A6G8FKG1"/>
<proteinExistence type="predicted"/>
<feature type="domain" description="EAL" evidence="2">
    <location>
        <begin position="1"/>
        <end position="162"/>
    </location>
</feature>
<dbReference type="EMBL" id="CP049934">
    <property type="protein sequence ID" value="QIM16855.1"/>
    <property type="molecule type" value="Genomic_DNA"/>
</dbReference>
<dbReference type="InterPro" id="IPR001633">
    <property type="entry name" value="EAL_dom"/>
</dbReference>
<gene>
    <name evidence="3" type="ORF">G7067_11320</name>
</gene>
<name>A0A6G8FKG1_9MICO</name>
<protein>
    <submittedName>
        <fullName evidence="3">EAL domain-containing protein</fullName>
    </submittedName>
</protein>
<dbReference type="SMART" id="SM00052">
    <property type="entry name" value="EAL"/>
    <property type="match status" value="1"/>
</dbReference>
<organism evidence="3 4">
    <name type="scientific">Leucobacter insecticola</name>
    <dbReference type="NCBI Taxonomy" id="2714934"/>
    <lineage>
        <taxon>Bacteria</taxon>
        <taxon>Bacillati</taxon>
        <taxon>Actinomycetota</taxon>
        <taxon>Actinomycetes</taxon>
        <taxon>Micrococcales</taxon>
        <taxon>Microbacteriaceae</taxon>
        <taxon>Leucobacter</taxon>
    </lineage>
</organism>
<keyword evidence="4" id="KW-1185">Reference proteome</keyword>
<dbReference type="Pfam" id="PF00563">
    <property type="entry name" value="EAL"/>
    <property type="match status" value="1"/>
</dbReference>
<evidence type="ECO:0000256" key="1">
    <source>
        <dbReference type="SAM" id="MobiDB-lite"/>
    </source>
</evidence>
<dbReference type="Gene3D" id="3.20.20.450">
    <property type="entry name" value="EAL domain"/>
    <property type="match status" value="1"/>
</dbReference>
<dbReference type="RefSeq" id="WP_166324387.1">
    <property type="nucleotide sequence ID" value="NZ_CP049934.1"/>
</dbReference>
<dbReference type="GO" id="GO:0071111">
    <property type="term" value="F:cyclic-guanylate-specific phosphodiesterase activity"/>
    <property type="evidence" value="ECO:0007669"/>
    <property type="project" value="InterPro"/>
</dbReference>
<dbReference type="PANTHER" id="PTHR33121">
    <property type="entry name" value="CYCLIC DI-GMP PHOSPHODIESTERASE PDEF"/>
    <property type="match status" value="1"/>
</dbReference>
<sequence length="173" mass="19153">MNLSERQIRVRNFGETVRAIIALYGVPAGKLRIELTESVLHTNLDRTVRLLKMLGADGVLSSLDDFGTGYSSLSYLRELPVQQLKIDQSFVDAIVEDTQARSVVATIVQLARTFDLNVVAEGVETEEQFQVLLSLGVDAFQGYLFSRPRPIQEVSRSRPADAPPTRGPAPRPQ</sequence>
<feature type="region of interest" description="Disordered" evidence="1">
    <location>
        <begin position="151"/>
        <end position="173"/>
    </location>
</feature>
<reference evidence="3 4" key="1">
    <citation type="submission" date="2020-03" db="EMBL/GenBank/DDBJ databases">
        <title>Leucobacter sp. nov., isolated from beetles.</title>
        <authorList>
            <person name="Hyun D.-W."/>
            <person name="Bae J.-W."/>
        </authorList>
    </citation>
    <scope>NUCLEOTIDE SEQUENCE [LARGE SCALE GENOMIC DNA]</scope>
    <source>
        <strain evidence="3 4">HDW9B</strain>
    </source>
</reference>
<dbReference type="CDD" id="cd01948">
    <property type="entry name" value="EAL"/>
    <property type="match status" value="1"/>
</dbReference>
<dbReference type="InterPro" id="IPR035919">
    <property type="entry name" value="EAL_sf"/>
</dbReference>
<dbReference type="InterPro" id="IPR050706">
    <property type="entry name" value="Cyclic-di-GMP_PDE-like"/>
</dbReference>
<accession>A0A6G8FKG1</accession>
<dbReference type="SUPFAM" id="SSF141868">
    <property type="entry name" value="EAL domain-like"/>
    <property type="match status" value="1"/>
</dbReference>
<evidence type="ECO:0000313" key="3">
    <source>
        <dbReference type="EMBL" id="QIM16855.1"/>
    </source>
</evidence>
<feature type="compositionally biased region" description="Pro residues" evidence="1">
    <location>
        <begin position="161"/>
        <end position="173"/>
    </location>
</feature>
<dbReference type="Proteomes" id="UP000501387">
    <property type="component" value="Chromosome"/>
</dbReference>
<dbReference type="PROSITE" id="PS50883">
    <property type="entry name" value="EAL"/>
    <property type="match status" value="1"/>
</dbReference>
<dbReference type="KEGG" id="lins:G7067_11320"/>
<evidence type="ECO:0000259" key="2">
    <source>
        <dbReference type="PROSITE" id="PS50883"/>
    </source>
</evidence>